<accession>A0A8X6VC93</accession>
<dbReference type="Proteomes" id="UP000887159">
    <property type="component" value="Unassembled WGS sequence"/>
</dbReference>
<organism evidence="1 2">
    <name type="scientific">Trichonephila clavipes</name>
    <name type="common">Golden silk orbweaver</name>
    <name type="synonym">Nephila clavipes</name>
    <dbReference type="NCBI Taxonomy" id="2585209"/>
    <lineage>
        <taxon>Eukaryota</taxon>
        <taxon>Metazoa</taxon>
        <taxon>Ecdysozoa</taxon>
        <taxon>Arthropoda</taxon>
        <taxon>Chelicerata</taxon>
        <taxon>Arachnida</taxon>
        <taxon>Araneae</taxon>
        <taxon>Araneomorphae</taxon>
        <taxon>Entelegynae</taxon>
        <taxon>Araneoidea</taxon>
        <taxon>Nephilidae</taxon>
        <taxon>Trichonephila</taxon>
    </lineage>
</organism>
<proteinExistence type="predicted"/>
<name>A0A8X6VC93_TRICX</name>
<evidence type="ECO:0000313" key="2">
    <source>
        <dbReference type="Proteomes" id="UP000887159"/>
    </source>
</evidence>
<dbReference type="AlphaFoldDB" id="A0A8X6VC93"/>
<comment type="caution">
    <text evidence="1">The sequence shown here is derived from an EMBL/GenBank/DDBJ whole genome shotgun (WGS) entry which is preliminary data.</text>
</comment>
<sequence>MKWAELRWPIGLQQEPRSEIAGKNIRRFVALLLEFLVLPDSNLLSWNRSGRNNLEYLEYRWAVMLIYSIKEVSGDFTDSLSNSGNIKVSPKIDISHIPIGIENLSYDYVLRAFE</sequence>
<evidence type="ECO:0000313" key="1">
    <source>
        <dbReference type="EMBL" id="GFY00860.1"/>
    </source>
</evidence>
<keyword evidence="2" id="KW-1185">Reference proteome</keyword>
<reference evidence="1" key="1">
    <citation type="submission" date="2020-08" db="EMBL/GenBank/DDBJ databases">
        <title>Multicomponent nature underlies the extraordinary mechanical properties of spider dragline silk.</title>
        <authorList>
            <person name="Kono N."/>
            <person name="Nakamura H."/>
            <person name="Mori M."/>
            <person name="Yoshida Y."/>
            <person name="Ohtoshi R."/>
            <person name="Malay A.D."/>
            <person name="Moran D.A.P."/>
            <person name="Tomita M."/>
            <person name="Numata K."/>
            <person name="Arakawa K."/>
        </authorList>
    </citation>
    <scope>NUCLEOTIDE SEQUENCE</scope>
</reference>
<protein>
    <submittedName>
        <fullName evidence="1">Uncharacterized protein</fullName>
    </submittedName>
</protein>
<gene>
    <name evidence="1" type="ORF">TNCV_3542341</name>
</gene>
<dbReference type="EMBL" id="BMAU01021222">
    <property type="protein sequence ID" value="GFY00860.1"/>
    <property type="molecule type" value="Genomic_DNA"/>
</dbReference>